<sequence>MRWRIACDQLERHCSAAESRRAGRAKYFINSRRSFNPRANENQGEAMGSAKEPKFRVDLYRSISSIRDEDLTAGPTKIKKKPWEVRRNRNSEWIFKCRYECMSRFSGIPFNRLYFN</sequence>
<dbReference type="EMBL" id="OU963866">
    <property type="protein sequence ID" value="CAH0390965.1"/>
    <property type="molecule type" value="Genomic_DNA"/>
</dbReference>
<evidence type="ECO:0000313" key="1">
    <source>
        <dbReference type="EMBL" id="CAH0390965.1"/>
    </source>
</evidence>
<evidence type="ECO:0000313" key="2">
    <source>
        <dbReference type="Proteomes" id="UP001152759"/>
    </source>
</evidence>
<accession>A0A9P0AFZ3</accession>
<reference evidence="1" key="1">
    <citation type="submission" date="2021-12" db="EMBL/GenBank/DDBJ databases">
        <authorList>
            <person name="King R."/>
        </authorList>
    </citation>
    <scope>NUCLEOTIDE SEQUENCE</scope>
</reference>
<dbReference type="Proteomes" id="UP001152759">
    <property type="component" value="Chromosome 5"/>
</dbReference>
<dbReference type="AlphaFoldDB" id="A0A9P0AFZ3"/>
<organism evidence="1 2">
    <name type="scientific">Bemisia tabaci</name>
    <name type="common">Sweetpotato whitefly</name>
    <name type="synonym">Aleurodes tabaci</name>
    <dbReference type="NCBI Taxonomy" id="7038"/>
    <lineage>
        <taxon>Eukaryota</taxon>
        <taxon>Metazoa</taxon>
        <taxon>Ecdysozoa</taxon>
        <taxon>Arthropoda</taxon>
        <taxon>Hexapoda</taxon>
        <taxon>Insecta</taxon>
        <taxon>Pterygota</taxon>
        <taxon>Neoptera</taxon>
        <taxon>Paraneoptera</taxon>
        <taxon>Hemiptera</taxon>
        <taxon>Sternorrhyncha</taxon>
        <taxon>Aleyrodoidea</taxon>
        <taxon>Aleyrodidae</taxon>
        <taxon>Aleyrodinae</taxon>
        <taxon>Bemisia</taxon>
    </lineage>
</organism>
<name>A0A9P0AFZ3_BEMTA</name>
<gene>
    <name evidence="1" type="ORF">BEMITA_LOCUS9632</name>
</gene>
<protein>
    <submittedName>
        <fullName evidence="1">Uncharacterized protein</fullName>
    </submittedName>
</protein>
<keyword evidence="2" id="KW-1185">Reference proteome</keyword>
<proteinExistence type="predicted"/>